<protein>
    <submittedName>
        <fullName evidence="1">Uncharacterized protein</fullName>
    </submittedName>
</protein>
<reference evidence="1 2" key="1">
    <citation type="submission" date="2018-05" db="EMBL/GenBank/DDBJ databases">
        <title>Genomic Encyclopedia of Type Strains, Phase IV (KMG-IV): sequencing the most valuable type-strain genomes for metagenomic binning, comparative biology and taxonomic classification.</title>
        <authorList>
            <person name="Goeker M."/>
        </authorList>
    </citation>
    <scope>NUCLEOTIDE SEQUENCE [LARGE SCALE GENOMIC DNA]</scope>
    <source>
        <strain evidence="1 2">DSM 28556</strain>
    </source>
</reference>
<keyword evidence="2" id="KW-1185">Reference proteome</keyword>
<organism evidence="1 2">
    <name type="scientific">Pseudogracilibacillus auburnensis</name>
    <dbReference type="NCBI Taxonomy" id="1494959"/>
    <lineage>
        <taxon>Bacteria</taxon>
        <taxon>Bacillati</taxon>
        <taxon>Bacillota</taxon>
        <taxon>Bacilli</taxon>
        <taxon>Bacillales</taxon>
        <taxon>Bacillaceae</taxon>
        <taxon>Pseudogracilibacillus</taxon>
    </lineage>
</organism>
<sequence>MNKQDKVKAFKELHGLLIFYSENRDQPVEQGFDFFKEIATLCQQLDLDYETFKKEFNFTNFNE</sequence>
<dbReference type="OrthoDB" id="2680439at2"/>
<accession>A0A2V3VSB2</accession>
<dbReference type="RefSeq" id="WP_110396449.1">
    <property type="nucleotide sequence ID" value="NZ_JADIJL010000016.1"/>
</dbReference>
<proteinExistence type="predicted"/>
<dbReference type="Proteomes" id="UP000247978">
    <property type="component" value="Unassembled WGS sequence"/>
</dbReference>
<dbReference type="AlphaFoldDB" id="A0A2V3VSB2"/>
<dbReference type="EMBL" id="QJJQ01000013">
    <property type="protein sequence ID" value="PXW84763.1"/>
    <property type="molecule type" value="Genomic_DNA"/>
</dbReference>
<evidence type="ECO:0000313" key="2">
    <source>
        <dbReference type="Proteomes" id="UP000247978"/>
    </source>
</evidence>
<evidence type="ECO:0000313" key="1">
    <source>
        <dbReference type="EMBL" id="PXW84763.1"/>
    </source>
</evidence>
<name>A0A2V3VSB2_9BACI</name>
<comment type="caution">
    <text evidence="1">The sequence shown here is derived from an EMBL/GenBank/DDBJ whole genome shotgun (WGS) entry which is preliminary data.</text>
</comment>
<gene>
    <name evidence="1" type="ORF">DFR56_1135</name>
</gene>